<protein>
    <recommendedName>
        <fullName evidence="1">Amidohydrolase-related domain-containing protein</fullName>
    </recommendedName>
</protein>
<dbReference type="PANTHER" id="PTHR43135:SF3">
    <property type="entry name" value="ALPHA-D-RIBOSE 1-METHYLPHOSPHONATE 5-TRIPHOSPHATE DIPHOSPHATASE"/>
    <property type="match status" value="1"/>
</dbReference>
<dbReference type="SUPFAM" id="SSF51338">
    <property type="entry name" value="Composite domain of metallo-dependent hydrolases"/>
    <property type="match status" value="1"/>
</dbReference>
<dbReference type="Proteomes" id="UP001150941">
    <property type="component" value="Unassembled WGS sequence"/>
</dbReference>
<dbReference type="EMBL" id="JAPQKS010000002">
    <property type="protein sequence ID" value="KAJ5246355.1"/>
    <property type="molecule type" value="Genomic_DNA"/>
</dbReference>
<dbReference type="CDD" id="cd01299">
    <property type="entry name" value="Met_dep_hydrolase_A"/>
    <property type="match status" value="1"/>
</dbReference>
<dbReference type="AlphaFoldDB" id="A0A9W9TWP4"/>
<dbReference type="OrthoDB" id="5595695at2759"/>
<dbReference type="InterPro" id="IPR057744">
    <property type="entry name" value="OTAase-like"/>
</dbReference>
<dbReference type="FunFam" id="3.20.20.140:FF:000084">
    <property type="entry name" value="Peptidase M38"/>
    <property type="match status" value="1"/>
</dbReference>
<dbReference type="SUPFAM" id="SSF51556">
    <property type="entry name" value="Metallo-dependent hydrolases"/>
    <property type="match status" value="1"/>
</dbReference>
<name>A0A9W9TWP4_9EURO</name>
<dbReference type="RefSeq" id="XP_058333776.1">
    <property type="nucleotide sequence ID" value="XM_058470635.1"/>
</dbReference>
<dbReference type="InterPro" id="IPR006680">
    <property type="entry name" value="Amidohydro-rel"/>
</dbReference>
<proteinExistence type="predicted"/>
<dbReference type="InterPro" id="IPR051781">
    <property type="entry name" value="Metallo-dep_Hydrolase"/>
</dbReference>
<gene>
    <name evidence="2" type="ORF">N7468_001338</name>
</gene>
<accession>A0A9W9TWP4</accession>
<organism evidence="2 3">
    <name type="scientific">Penicillium chermesinum</name>
    <dbReference type="NCBI Taxonomy" id="63820"/>
    <lineage>
        <taxon>Eukaryota</taxon>
        <taxon>Fungi</taxon>
        <taxon>Dikarya</taxon>
        <taxon>Ascomycota</taxon>
        <taxon>Pezizomycotina</taxon>
        <taxon>Eurotiomycetes</taxon>
        <taxon>Eurotiomycetidae</taxon>
        <taxon>Eurotiales</taxon>
        <taxon>Aspergillaceae</taxon>
        <taxon>Penicillium</taxon>
    </lineage>
</organism>
<dbReference type="Pfam" id="PF01979">
    <property type="entry name" value="Amidohydro_1"/>
    <property type="match status" value="1"/>
</dbReference>
<dbReference type="InterPro" id="IPR032466">
    <property type="entry name" value="Metal_Hydrolase"/>
</dbReference>
<comment type="caution">
    <text evidence="2">The sequence shown here is derived from an EMBL/GenBank/DDBJ whole genome shotgun (WGS) entry which is preliminary data.</text>
</comment>
<dbReference type="GeneID" id="83197938"/>
<reference evidence="2" key="2">
    <citation type="journal article" date="2023" name="IMA Fungus">
        <title>Comparative genomic study of the Penicillium genus elucidates a diverse pangenome and 15 lateral gene transfer events.</title>
        <authorList>
            <person name="Petersen C."/>
            <person name="Sorensen T."/>
            <person name="Nielsen M.R."/>
            <person name="Sondergaard T.E."/>
            <person name="Sorensen J.L."/>
            <person name="Fitzpatrick D.A."/>
            <person name="Frisvad J.C."/>
            <person name="Nielsen K.L."/>
        </authorList>
    </citation>
    <scope>NUCLEOTIDE SEQUENCE</scope>
    <source>
        <strain evidence="2">IBT 19713</strain>
    </source>
</reference>
<reference evidence="2" key="1">
    <citation type="submission" date="2022-11" db="EMBL/GenBank/DDBJ databases">
        <authorList>
            <person name="Petersen C."/>
        </authorList>
    </citation>
    <scope>NUCLEOTIDE SEQUENCE</scope>
    <source>
        <strain evidence="2">IBT 19713</strain>
    </source>
</reference>
<dbReference type="PANTHER" id="PTHR43135">
    <property type="entry name" value="ALPHA-D-RIBOSE 1-METHYLPHOSPHONATE 5-TRIPHOSPHATE DIPHOSPHATASE"/>
    <property type="match status" value="1"/>
</dbReference>
<dbReference type="GO" id="GO:0016810">
    <property type="term" value="F:hydrolase activity, acting on carbon-nitrogen (but not peptide) bonds"/>
    <property type="evidence" value="ECO:0007669"/>
    <property type="project" value="InterPro"/>
</dbReference>
<dbReference type="Gene3D" id="2.30.40.10">
    <property type="entry name" value="Urease, subunit C, domain 1"/>
    <property type="match status" value="1"/>
</dbReference>
<evidence type="ECO:0000259" key="1">
    <source>
        <dbReference type="Pfam" id="PF01979"/>
    </source>
</evidence>
<sequence length="449" mass="48542">MVDYSPVPGSNVKPWARPEPKGYLFKNANVVDVKSGKIIKSATVVTRNGKIESVSSSLPDPLPTDLTIVDCEGLYLSPGLFDAHVHLCAVPGFNDLSKAFGNPNDVHLLRQPYTAASMLHRGFTSIRDCGGAQLALKEAIEEGVFPGPRVFISGHALSQFGGHGDLRHSHDQTGCCGGTHSNNHLGRLCNGVSECMAAVREEIRCGADFIKIMGSGGVASPTDRLEHLQFTASEIQAMVECANNAGTFVTAHAYTVKAIRHCIDNGVKGIEHGNFVDPPTAKIMAHKGVFLTPTLIAYAQMASEQWRGYLPPESQVKNQVVLKSGLEALKVASDAGVQMCFGSGLLGPLGSAQTHEFALRSQVLTSLEVLRSATVNPAKMMGWEDTIGQVKDGFFADLVLVNKNPLEDVTIFDRPQEHVLAVMKEGRVYKSRWTELPEDAEIPIRVQYN</sequence>
<feature type="domain" description="Amidohydrolase-related" evidence="1">
    <location>
        <begin position="75"/>
        <end position="428"/>
    </location>
</feature>
<keyword evidence="3" id="KW-1185">Reference proteome</keyword>
<evidence type="ECO:0000313" key="2">
    <source>
        <dbReference type="EMBL" id="KAJ5246355.1"/>
    </source>
</evidence>
<evidence type="ECO:0000313" key="3">
    <source>
        <dbReference type="Proteomes" id="UP001150941"/>
    </source>
</evidence>
<dbReference type="InterPro" id="IPR011059">
    <property type="entry name" value="Metal-dep_hydrolase_composite"/>
</dbReference>
<dbReference type="Gene3D" id="3.20.20.140">
    <property type="entry name" value="Metal-dependent hydrolases"/>
    <property type="match status" value="1"/>
</dbReference>